<gene>
    <name evidence="2" type="ORF">PHYPA_013735</name>
</gene>
<accession>A0A2K1JYL4</accession>
<dbReference type="EnsemblPlants" id="Pp3c10_11348V3.1">
    <property type="protein sequence ID" value="PAC:32899486.CDS.1"/>
    <property type="gene ID" value="Pp3c10_11348"/>
</dbReference>
<organism evidence="2">
    <name type="scientific">Physcomitrium patens</name>
    <name type="common">Spreading-leaved earth moss</name>
    <name type="synonym">Physcomitrella patens</name>
    <dbReference type="NCBI Taxonomy" id="3218"/>
    <lineage>
        <taxon>Eukaryota</taxon>
        <taxon>Viridiplantae</taxon>
        <taxon>Streptophyta</taxon>
        <taxon>Embryophyta</taxon>
        <taxon>Bryophyta</taxon>
        <taxon>Bryophytina</taxon>
        <taxon>Bryopsida</taxon>
        <taxon>Funariidae</taxon>
        <taxon>Funariales</taxon>
        <taxon>Funariaceae</taxon>
        <taxon>Physcomitrium</taxon>
    </lineage>
</organism>
<evidence type="ECO:0000313" key="3">
    <source>
        <dbReference type="EnsemblPlants" id="PAC:32899486.CDS.1"/>
    </source>
</evidence>
<evidence type="ECO:0000256" key="1">
    <source>
        <dbReference type="SAM" id="MobiDB-lite"/>
    </source>
</evidence>
<feature type="compositionally biased region" description="Basic and acidic residues" evidence="1">
    <location>
        <begin position="38"/>
        <end position="48"/>
    </location>
</feature>
<name>A0A2K1JYL4_PHYPA</name>
<reference evidence="2 4" key="2">
    <citation type="journal article" date="2018" name="Plant J.">
        <title>The Physcomitrella patens chromosome-scale assembly reveals moss genome structure and evolution.</title>
        <authorList>
            <person name="Lang D."/>
            <person name="Ullrich K.K."/>
            <person name="Murat F."/>
            <person name="Fuchs J."/>
            <person name="Jenkins J."/>
            <person name="Haas F.B."/>
            <person name="Piednoel M."/>
            <person name="Gundlach H."/>
            <person name="Van Bel M."/>
            <person name="Meyberg R."/>
            <person name="Vives C."/>
            <person name="Morata J."/>
            <person name="Symeonidi A."/>
            <person name="Hiss M."/>
            <person name="Muchero W."/>
            <person name="Kamisugi Y."/>
            <person name="Saleh O."/>
            <person name="Blanc G."/>
            <person name="Decker E.L."/>
            <person name="van Gessel N."/>
            <person name="Grimwood J."/>
            <person name="Hayes R.D."/>
            <person name="Graham S.W."/>
            <person name="Gunter L.E."/>
            <person name="McDaniel S.F."/>
            <person name="Hoernstein S.N.W."/>
            <person name="Larsson A."/>
            <person name="Li F.W."/>
            <person name="Perroud P.F."/>
            <person name="Phillips J."/>
            <person name="Ranjan P."/>
            <person name="Rokshar D.S."/>
            <person name="Rothfels C.J."/>
            <person name="Schneider L."/>
            <person name="Shu S."/>
            <person name="Stevenson D.W."/>
            <person name="Thummler F."/>
            <person name="Tillich M."/>
            <person name="Villarreal Aguilar J.C."/>
            <person name="Widiez T."/>
            <person name="Wong G.K."/>
            <person name="Wymore A."/>
            <person name="Zhang Y."/>
            <person name="Zimmer A.D."/>
            <person name="Quatrano R.S."/>
            <person name="Mayer K.F.X."/>
            <person name="Goodstein D."/>
            <person name="Casacuberta J.M."/>
            <person name="Vandepoele K."/>
            <person name="Reski R."/>
            <person name="Cuming A.C."/>
            <person name="Tuskan G.A."/>
            <person name="Maumus F."/>
            <person name="Salse J."/>
            <person name="Schmutz J."/>
            <person name="Rensing S.A."/>
        </authorList>
    </citation>
    <scope>NUCLEOTIDE SEQUENCE [LARGE SCALE GENOMIC DNA]</scope>
    <source>
        <strain evidence="3 4">cv. Gransden 2004</strain>
    </source>
</reference>
<evidence type="ECO:0000313" key="4">
    <source>
        <dbReference type="Proteomes" id="UP000006727"/>
    </source>
</evidence>
<protein>
    <submittedName>
        <fullName evidence="2 3">Uncharacterized protein</fullName>
    </submittedName>
</protein>
<feature type="region of interest" description="Disordered" evidence="1">
    <location>
        <begin position="25"/>
        <end position="63"/>
    </location>
</feature>
<keyword evidence="4" id="KW-1185">Reference proteome</keyword>
<dbReference type="AlphaFoldDB" id="A0A2K1JYL4"/>
<dbReference type="Gramene" id="Pp3c10_11348V3.1">
    <property type="protein sequence ID" value="PAC:32899486.CDS.1"/>
    <property type="gene ID" value="Pp3c10_11348"/>
</dbReference>
<evidence type="ECO:0000313" key="2">
    <source>
        <dbReference type="EMBL" id="PNR46616.1"/>
    </source>
</evidence>
<sequence>MNAIQRRVGVSALWRVRGWMLPPRPAGAGRGRAGGVKRAGEADMKEMEEGGGTEEGGPRRSNVGPLVQAATAASVPRIRSIWGEIVRVTPRLPLGFTLLFGGTFLELGFIFEMELHFAFFQPFVFSGAPNLGDHCGLQPLTANLAIVY</sequence>
<dbReference type="EMBL" id="ABEU02000010">
    <property type="protein sequence ID" value="PNR46616.1"/>
    <property type="molecule type" value="Genomic_DNA"/>
</dbReference>
<reference evidence="2 4" key="1">
    <citation type="journal article" date="2008" name="Science">
        <title>The Physcomitrella genome reveals evolutionary insights into the conquest of land by plants.</title>
        <authorList>
            <person name="Rensing S."/>
            <person name="Lang D."/>
            <person name="Zimmer A."/>
            <person name="Terry A."/>
            <person name="Salamov A."/>
            <person name="Shapiro H."/>
            <person name="Nishiyama T."/>
            <person name="Perroud P.-F."/>
            <person name="Lindquist E."/>
            <person name="Kamisugi Y."/>
            <person name="Tanahashi T."/>
            <person name="Sakakibara K."/>
            <person name="Fujita T."/>
            <person name="Oishi K."/>
            <person name="Shin-I T."/>
            <person name="Kuroki Y."/>
            <person name="Toyoda A."/>
            <person name="Suzuki Y."/>
            <person name="Hashimoto A."/>
            <person name="Yamaguchi K."/>
            <person name="Sugano A."/>
            <person name="Kohara Y."/>
            <person name="Fujiyama A."/>
            <person name="Anterola A."/>
            <person name="Aoki S."/>
            <person name="Ashton N."/>
            <person name="Barbazuk W.B."/>
            <person name="Barker E."/>
            <person name="Bennetzen J."/>
            <person name="Bezanilla M."/>
            <person name="Blankenship R."/>
            <person name="Cho S.H."/>
            <person name="Dutcher S."/>
            <person name="Estelle M."/>
            <person name="Fawcett J.A."/>
            <person name="Gundlach H."/>
            <person name="Hanada K."/>
            <person name="Heyl A."/>
            <person name="Hicks K.A."/>
            <person name="Hugh J."/>
            <person name="Lohr M."/>
            <person name="Mayer K."/>
            <person name="Melkozernov A."/>
            <person name="Murata T."/>
            <person name="Nelson D."/>
            <person name="Pils B."/>
            <person name="Prigge M."/>
            <person name="Reiss B."/>
            <person name="Renner T."/>
            <person name="Rombauts S."/>
            <person name="Rushton P."/>
            <person name="Sanderfoot A."/>
            <person name="Schween G."/>
            <person name="Shiu S.-H."/>
            <person name="Stueber K."/>
            <person name="Theodoulou F.L."/>
            <person name="Tu H."/>
            <person name="Van de Peer Y."/>
            <person name="Verrier P.J."/>
            <person name="Waters E."/>
            <person name="Wood A."/>
            <person name="Yang L."/>
            <person name="Cove D."/>
            <person name="Cuming A."/>
            <person name="Hasebe M."/>
            <person name="Lucas S."/>
            <person name="Mishler D.B."/>
            <person name="Reski R."/>
            <person name="Grigoriev I."/>
            <person name="Quatrano R.S."/>
            <person name="Boore J.L."/>
        </authorList>
    </citation>
    <scope>NUCLEOTIDE SEQUENCE [LARGE SCALE GENOMIC DNA]</scope>
    <source>
        <strain evidence="3 4">cv. Gransden 2004</strain>
    </source>
</reference>
<reference evidence="3" key="3">
    <citation type="submission" date="2020-12" db="UniProtKB">
        <authorList>
            <consortium name="EnsemblPlants"/>
        </authorList>
    </citation>
    <scope>IDENTIFICATION</scope>
</reference>
<dbReference type="Proteomes" id="UP000006727">
    <property type="component" value="Chromosome 10"/>
</dbReference>
<proteinExistence type="predicted"/>
<dbReference type="InParanoid" id="A0A2K1JYL4"/>